<protein>
    <submittedName>
        <fullName evidence="2">Uncharacterized protein</fullName>
    </submittedName>
</protein>
<accession>A0A9J6AY98</accession>
<proteinExistence type="predicted"/>
<evidence type="ECO:0000313" key="2">
    <source>
        <dbReference type="EMBL" id="KAG5629079.1"/>
    </source>
</evidence>
<feature type="compositionally biased region" description="Basic and acidic residues" evidence="1">
    <location>
        <begin position="63"/>
        <end position="79"/>
    </location>
</feature>
<dbReference type="EMBL" id="JACXVP010000001">
    <property type="protein sequence ID" value="KAG5629079.1"/>
    <property type="molecule type" value="Genomic_DNA"/>
</dbReference>
<keyword evidence="3" id="KW-1185">Reference proteome</keyword>
<evidence type="ECO:0000256" key="1">
    <source>
        <dbReference type="SAM" id="MobiDB-lite"/>
    </source>
</evidence>
<dbReference type="AlphaFoldDB" id="A0A9J6AY98"/>
<sequence>MNNDLQDELKRNEAIEKSSKIVRTHLVMMRKIFNERSPSDIKNISAKSSLKRERPRSFQKNVVQREERYQTTPENVKKY</sequence>
<comment type="caution">
    <text evidence="2">The sequence shown here is derived from an EMBL/GenBank/DDBJ whole genome shotgun (WGS) entry which is preliminary data.</text>
</comment>
<reference evidence="2 3" key="1">
    <citation type="submission" date="2020-09" db="EMBL/GenBank/DDBJ databases">
        <title>De no assembly of potato wild relative species, Solanum commersonii.</title>
        <authorList>
            <person name="Cho K."/>
        </authorList>
    </citation>
    <scope>NUCLEOTIDE SEQUENCE [LARGE SCALE GENOMIC DNA]</scope>
    <source>
        <strain evidence="2">LZ3.2</strain>
        <tissue evidence="2">Leaf</tissue>
    </source>
</reference>
<feature type="region of interest" description="Disordered" evidence="1">
    <location>
        <begin position="44"/>
        <end position="79"/>
    </location>
</feature>
<evidence type="ECO:0000313" key="3">
    <source>
        <dbReference type="Proteomes" id="UP000824120"/>
    </source>
</evidence>
<gene>
    <name evidence="2" type="ORF">H5410_000796</name>
</gene>
<organism evidence="2 3">
    <name type="scientific">Solanum commersonii</name>
    <name type="common">Commerson's wild potato</name>
    <name type="synonym">Commerson's nightshade</name>
    <dbReference type="NCBI Taxonomy" id="4109"/>
    <lineage>
        <taxon>Eukaryota</taxon>
        <taxon>Viridiplantae</taxon>
        <taxon>Streptophyta</taxon>
        <taxon>Embryophyta</taxon>
        <taxon>Tracheophyta</taxon>
        <taxon>Spermatophyta</taxon>
        <taxon>Magnoliopsida</taxon>
        <taxon>eudicotyledons</taxon>
        <taxon>Gunneridae</taxon>
        <taxon>Pentapetalae</taxon>
        <taxon>asterids</taxon>
        <taxon>lamiids</taxon>
        <taxon>Solanales</taxon>
        <taxon>Solanaceae</taxon>
        <taxon>Solanoideae</taxon>
        <taxon>Solaneae</taxon>
        <taxon>Solanum</taxon>
    </lineage>
</organism>
<name>A0A9J6AY98_SOLCO</name>
<dbReference type="Proteomes" id="UP000824120">
    <property type="component" value="Chromosome 1"/>
</dbReference>